<organism evidence="2 3">
    <name type="scientific">Diatraea saccharalis</name>
    <name type="common">sugarcane borer</name>
    <dbReference type="NCBI Taxonomy" id="40085"/>
    <lineage>
        <taxon>Eukaryota</taxon>
        <taxon>Metazoa</taxon>
        <taxon>Ecdysozoa</taxon>
        <taxon>Arthropoda</taxon>
        <taxon>Hexapoda</taxon>
        <taxon>Insecta</taxon>
        <taxon>Pterygota</taxon>
        <taxon>Neoptera</taxon>
        <taxon>Endopterygota</taxon>
        <taxon>Lepidoptera</taxon>
        <taxon>Glossata</taxon>
        <taxon>Ditrysia</taxon>
        <taxon>Pyraloidea</taxon>
        <taxon>Crambidae</taxon>
        <taxon>Crambinae</taxon>
        <taxon>Diatraea</taxon>
    </lineage>
</organism>
<evidence type="ECO:0000313" key="3">
    <source>
        <dbReference type="Proteomes" id="UP001153714"/>
    </source>
</evidence>
<keyword evidence="3" id="KW-1185">Reference proteome</keyword>
<reference evidence="2" key="1">
    <citation type="submission" date="2021-12" db="EMBL/GenBank/DDBJ databases">
        <authorList>
            <person name="King R."/>
        </authorList>
    </citation>
    <scope>NUCLEOTIDE SEQUENCE</scope>
</reference>
<dbReference type="Proteomes" id="UP001153714">
    <property type="component" value="Chromosome 4"/>
</dbReference>
<accession>A0A9N9R9X8</accession>
<feature type="chain" id="PRO_5040233085" evidence="1">
    <location>
        <begin position="25"/>
        <end position="182"/>
    </location>
</feature>
<reference evidence="2" key="2">
    <citation type="submission" date="2022-10" db="EMBL/GenBank/DDBJ databases">
        <authorList>
            <consortium name="ENA_rothamsted_submissions"/>
            <consortium name="culmorum"/>
            <person name="King R."/>
        </authorList>
    </citation>
    <scope>NUCLEOTIDE SEQUENCE</scope>
</reference>
<name>A0A9N9R9X8_9NEOP</name>
<keyword evidence="1" id="KW-0732">Signal</keyword>
<dbReference type="AlphaFoldDB" id="A0A9N9R9X8"/>
<evidence type="ECO:0000256" key="1">
    <source>
        <dbReference type="SAM" id="SignalP"/>
    </source>
</evidence>
<dbReference type="OrthoDB" id="8187791at2759"/>
<sequence length="182" mass="19929">MNQYISCKVVVGLILLSCSVLIVAQSPSRACFQFTWLGPQFNNESVFMNATCQDAVRLASGVPCREPLVVSENGTWPNMNYIWTNHRQQATCVPAANDVCATFTYYFNGHVENATYMCTRAVDSSGNAISRGCFEQRNGSFVTRACFCQSVEGGLPCNNATLSNILSFTAFLLAMTVTIIKS</sequence>
<proteinExistence type="predicted"/>
<evidence type="ECO:0000313" key="2">
    <source>
        <dbReference type="EMBL" id="CAG9792146.1"/>
    </source>
</evidence>
<protein>
    <submittedName>
        <fullName evidence="2">Uncharacterized protein</fullName>
    </submittedName>
</protein>
<feature type="signal peptide" evidence="1">
    <location>
        <begin position="1"/>
        <end position="24"/>
    </location>
</feature>
<dbReference type="EMBL" id="OU893335">
    <property type="protein sequence ID" value="CAG9792146.1"/>
    <property type="molecule type" value="Genomic_DNA"/>
</dbReference>
<gene>
    <name evidence="2" type="ORF">DIATSA_LOCUS9704</name>
</gene>